<dbReference type="AlphaFoldDB" id="A0A9R1WFQ1"/>
<comment type="caution">
    <text evidence="1">The sequence shown here is derived from an EMBL/GenBank/DDBJ whole genome shotgun (WGS) entry which is preliminary data.</text>
</comment>
<gene>
    <name evidence="1" type="ORF">LSAT_V11C100007960</name>
</gene>
<sequence>MGGGSDDVPVVPGGFPVDSLSVVGYRNSLAAEFGCGYGWSSVAASHGPREVHTKQKINMFKMEEYKQICNVFQWYLRQCEGANDAQILSKTQEVYCKEKKKALKNISFWNVVKDKEKWLNNTRRKTSRVVQKEQKHSKTPIVNLRMHMLE</sequence>
<dbReference type="EMBL" id="NBSK02000001">
    <property type="protein sequence ID" value="KAJ0224390.1"/>
    <property type="molecule type" value="Genomic_DNA"/>
</dbReference>
<protein>
    <submittedName>
        <fullName evidence="1">Uncharacterized protein</fullName>
    </submittedName>
</protein>
<dbReference type="Proteomes" id="UP000235145">
    <property type="component" value="Unassembled WGS sequence"/>
</dbReference>
<organism evidence="1 2">
    <name type="scientific">Lactuca sativa</name>
    <name type="common">Garden lettuce</name>
    <dbReference type="NCBI Taxonomy" id="4236"/>
    <lineage>
        <taxon>Eukaryota</taxon>
        <taxon>Viridiplantae</taxon>
        <taxon>Streptophyta</taxon>
        <taxon>Embryophyta</taxon>
        <taxon>Tracheophyta</taxon>
        <taxon>Spermatophyta</taxon>
        <taxon>Magnoliopsida</taxon>
        <taxon>eudicotyledons</taxon>
        <taxon>Gunneridae</taxon>
        <taxon>Pentapetalae</taxon>
        <taxon>asterids</taxon>
        <taxon>campanulids</taxon>
        <taxon>Asterales</taxon>
        <taxon>Asteraceae</taxon>
        <taxon>Cichorioideae</taxon>
        <taxon>Cichorieae</taxon>
        <taxon>Lactucinae</taxon>
        <taxon>Lactuca</taxon>
    </lineage>
</organism>
<evidence type="ECO:0000313" key="1">
    <source>
        <dbReference type="EMBL" id="KAJ0224390.1"/>
    </source>
</evidence>
<name>A0A9R1WFQ1_LACSA</name>
<proteinExistence type="predicted"/>
<keyword evidence="2" id="KW-1185">Reference proteome</keyword>
<reference evidence="1 2" key="1">
    <citation type="journal article" date="2017" name="Nat. Commun.">
        <title>Genome assembly with in vitro proximity ligation data and whole-genome triplication in lettuce.</title>
        <authorList>
            <person name="Reyes-Chin-Wo S."/>
            <person name="Wang Z."/>
            <person name="Yang X."/>
            <person name="Kozik A."/>
            <person name="Arikit S."/>
            <person name="Song C."/>
            <person name="Xia L."/>
            <person name="Froenicke L."/>
            <person name="Lavelle D.O."/>
            <person name="Truco M.J."/>
            <person name="Xia R."/>
            <person name="Zhu S."/>
            <person name="Xu C."/>
            <person name="Xu H."/>
            <person name="Xu X."/>
            <person name="Cox K."/>
            <person name="Korf I."/>
            <person name="Meyers B.C."/>
            <person name="Michelmore R.W."/>
        </authorList>
    </citation>
    <scope>NUCLEOTIDE SEQUENCE [LARGE SCALE GENOMIC DNA]</scope>
    <source>
        <strain evidence="2">cv. Salinas</strain>
        <tissue evidence="1">Seedlings</tissue>
    </source>
</reference>
<accession>A0A9R1WFQ1</accession>
<evidence type="ECO:0000313" key="2">
    <source>
        <dbReference type="Proteomes" id="UP000235145"/>
    </source>
</evidence>